<evidence type="ECO:0000256" key="2">
    <source>
        <dbReference type="ARBA" id="ARBA00022578"/>
    </source>
</evidence>
<dbReference type="GO" id="GO:0004803">
    <property type="term" value="F:transposase activity"/>
    <property type="evidence" value="ECO:0007669"/>
    <property type="project" value="InterPro"/>
</dbReference>
<evidence type="ECO:0000259" key="5">
    <source>
        <dbReference type="Pfam" id="PF01609"/>
    </source>
</evidence>
<evidence type="ECO:0000256" key="4">
    <source>
        <dbReference type="ARBA" id="ARBA00023172"/>
    </source>
</evidence>
<keyword evidence="4" id="KW-0233">DNA recombination</keyword>
<accession>A0A1I0HQQ2</accession>
<name>A0A1I0HQQ2_9FIRM</name>
<dbReference type="PANTHER" id="PTHR33258:SF1">
    <property type="entry name" value="TRANSPOSASE INSL FOR INSERTION SEQUENCE ELEMENT IS186A-RELATED"/>
    <property type="match status" value="1"/>
</dbReference>
<dbReference type="GO" id="GO:0003677">
    <property type="term" value="F:DNA binding"/>
    <property type="evidence" value="ECO:0007669"/>
    <property type="project" value="UniProtKB-KW"/>
</dbReference>
<dbReference type="Gene3D" id="3.90.350.10">
    <property type="entry name" value="Transposase Inhibitor Protein From Tn5, Chain A, domain 1"/>
    <property type="match status" value="1"/>
</dbReference>
<dbReference type="EMBL" id="FOIN01000058">
    <property type="protein sequence ID" value="SET86463.1"/>
    <property type="molecule type" value="Genomic_DNA"/>
</dbReference>
<dbReference type="OrthoDB" id="9794050at2"/>
<sequence length="467" mass="55423">MLAQQAISVLSGIINDESLINDAQILPASFTRKRKITLDNLLSYLIFRNHNVLSEDLVSYFGTMGDFDIPTRQAVIKRMSILNYDVWYSIMDRFRNEIYNELPLVNIKDYVIVAVDGSFLDLPSHIALNHCFGGHRTSKIKIEDIKKPQAKVSMIYDVLNRVILDFSVSHYRTSEIPLLFEHLKRLKEFFGNRKIILLADRYYGSAELFRYCEMHHIKYIIRAKKNFFKHYIEEFKEEKDFYISIKFDKAWIKRIRNDEIRKSMVDNPKMDIRVIRGTYTYIEKNKKKEREVTVETQYFTNLNDEFDISNIVDLYHHERWNVETAYDVLKNNLDIEQYNTHNPIGIINETMGKVIFYNIEQIIFIESKKRIKQNNECRYKYIPNNKHIINLLHHNNFVVNFKKGSADVIVNKIVVAGSKEKIPIRKGRHYKRWNKFLKSIPRTRHRIDGRRNPLVAKGKTGFVTTNH</sequence>
<gene>
    <name evidence="6" type="ORF">SAMN04489758_15815</name>
</gene>
<keyword evidence="7" id="KW-1185">Reference proteome</keyword>
<keyword evidence="3" id="KW-0238">DNA-binding</keyword>
<dbReference type="AlphaFoldDB" id="A0A1I0HQQ2"/>
<dbReference type="Proteomes" id="UP000198558">
    <property type="component" value="Unassembled WGS sequence"/>
</dbReference>
<dbReference type="GeneID" id="78289566"/>
<dbReference type="PANTHER" id="PTHR33258">
    <property type="entry name" value="TRANSPOSASE INSL FOR INSERTION SEQUENCE ELEMENT IS186A-RELATED"/>
    <property type="match status" value="1"/>
</dbReference>
<evidence type="ECO:0000256" key="3">
    <source>
        <dbReference type="ARBA" id="ARBA00023125"/>
    </source>
</evidence>
<evidence type="ECO:0000256" key="1">
    <source>
        <dbReference type="ARBA" id="ARBA00010075"/>
    </source>
</evidence>
<keyword evidence="2" id="KW-0815">Transposition</keyword>
<evidence type="ECO:0000313" key="6">
    <source>
        <dbReference type="EMBL" id="SET86463.1"/>
    </source>
</evidence>
<dbReference type="SUPFAM" id="SSF53098">
    <property type="entry name" value="Ribonuclease H-like"/>
    <property type="match status" value="1"/>
</dbReference>
<comment type="similarity">
    <text evidence="1">Belongs to the transposase 11 family.</text>
</comment>
<reference evidence="7" key="1">
    <citation type="submission" date="2016-10" db="EMBL/GenBank/DDBJ databases">
        <authorList>
            <person name="Varghese N."/>
            <person name="Submissions S."/>
        </authorList>
    </citation>
    <scope>NUCLEOTIDE SEQUENCE [LARGE SCALE GENOMIC DNA]</scope>
    <source>
        <strain evidence="7">DSM 1551</strain>
    </source>
</reference>
<dbReference type="InterPro" id="IPR012337">
    <property type="entry name" value="RNaseH-like_sf"/>
</dbReference>
<dbReference type="RefSeq" id="WP_092356789.1">
    <property type="nucleotide sequence ID" value="NZ_FOIN01000058.1"/>
</dbReference>
<dbReference type="Pfam" id="PF01609">
    <property type="entry name" value="DDE_Tnp_1"/>
    <property type="match status" value="1"/>
</dbReference>
<protein>
    <submittedName>
        <fullName evidence="6">Transposase DDE domain-containing protein</fullName>
    </submittedName>
</protein>
<dbReference type="NCBIfam" id="NF033592">
    <property type="entry name" value="transpos_IS4_1"/>
    <property type="match status" value="1"/>
</dbReference>
<dbReference type="GO" id="GO:0006313">
    <property type="term" value="P:DNA transposition"/>
    <property type="evidence" value="ECO:0007669"/>
    <property type="project" value="InterPro"/>
</dbReference>
<proteinExistence type="inferred from homology"/>
<feature type="domain" description="Transposase IS4-like" evidence="5">
    <location>
        <begin position="109"/>
        <end position="359"/>
    </location>
</feature>
<evidence type="ECO:0000313" key="7">
    <source>
        <dbReference type="Proteomes" id="UP000198558"/>
    </source>
</evidence>
<organism evidence="6 7">
    <name type="scientific">Thomasclavelia cocleata</name>
    <dbReference type="NCBI Taxonomy" id="69824"/>
    <lineage>
        <taxon>Bacteria</taxon>
        <taxon>Bacillati</taxon>
        <taxon>Bacillota</taxon>
        <taxon>Erysipelotrichia</taxon>
        <taxon>Erysipelotrichales</taxon>
        <taxon>Coprobacillaceae</taxon>
        <taxon>Thomasclavelia</taxon>
    </lineage>
</organism>
<dbReference type="InterPro" id="IPR047952">
    <property type="entry name" value="Transpos_IS4"/>
</dbReference>
<dbReference type="InterPro" id="IPR002559">
    <property type="entry name" value="Transposase_11"/>
</dbReference>